<sequence>MTHPTWQLNVADNDAALILTPCPGTKGVDLETSLKELKAAGAKAIVTALNHEEMEAAGVSDLPELAQQLGFTWFHQPIEDDHAPDEEFDARWKVISPQVHNALQQGGKVVLHCMGGSGRTGLLAAHILLELGWDLDSIKTEVKALRPGAFTKPLQIEYIEQVLK</sequence>
<reference evidence="5 6" key="1">
    <citation type="submission" date="2023-01" db="EMBL/GenBank/DDBJ databases">
        <title>Vibrio sp. KJ40-1 sp.nov, isolated from marine algae.</title>
        <authorList>
            <person name="Butt M."/>
            <person name="Kim J.M.J."/>
            <person name="Jeon C.O.C."/>
        </authorList>
    </citation>
    <scope>NUCLEOTIDE SEQUENCE [LARGE SCALE GENOMIC DNA]</scope>
    <source>
        <strain evidence="5 6">KJ40-1</strain>
    </source>
</reference>
<keyword evidence="6" id="KW-1185">Reference proteome</keyword>
<feature type="domain" description="Tyrosine specific protein phosphatases" evidence="4">
    <location>
        <begin position="86"/>
        <end position="157"/>
    </location>
</feature>
<dbReference type="PROSITE" id="PS50056">
    <property type="entry name" value="TYR_PHOSPHATASE_2"/>
    <property type="match status" value="1"/>
</dbReference>
<name>A0ABT4YMA8_9VIBR</name>
<dbReference type="InterPro" id="IPR050561">
    <property type="entry name" value="PTP"/>
</dbReference>
<evidence type="ECO:0000256" key="3">
    <source>
        <dbReference type="ARBA" id="ARBA00022912"/>
    </source>
</evidence>
<organism evidence="5 6">
    <name type="scientific">Vibrio algarum</name>
    <dbReference type="NCBI Taxonomy" id="3020714"/>
    <lineage>
        <taxon>Bacteria</taxon>
        <taxon>Pseudomonadati</taxon>
        <taxon>Pseudomonadota</taxon>
        <taxon>Gammaproteobacteria</taxon>
        <taxon>Vibrionales</taxon>
        <taxon>Vibrionaceae</taxon>
        <taxon>Vibrio</taxon>
    </lineage>
</organism>
<accession>A0ABT4YMA8</accession>
<evidence type="ECO:0000256" key="1">
    <source>
        <dbReference type="ARBA" id="ARBA00013064"/>
    </source>
</evidence>
<dbReference type="Pfam" id="PF05706">
    <property type="entry name" value="CDKN3"/>
    <property type="match status" value="1"/>
</dbReference>
<dbReference type="PROSITE" id="PS00383">
    <property type="entry name" value="TYR_PHOSPHATASE_1"/>
    <property type="match status" value="1"/>
</dbReference>
<dbReference type="InterPro" id="IPR029021">
    <property type="entry name" value="Prot-tyrosine_phosphatase-like"/>
</dbReference>
<evidence type="ECO:0000256" key="2">
    <source>
        <dbReference type="ARBA" id="ARBA00022801"/>
    </source>
</evidence>
<keyword evidence="3" id="KW-0904">Protein phosphatase</keyword>
<dbReference type="RefSeq" id="WP_272132598.1">
    <property type="nucleotide sequence ID" value="NZ_JAQLOI010000001.1"/>
</dbReference>
<dbReference type="CDD" id="cd14505">
    <property type="entry name" value="CDKN3-like"/>
    <property type="match status" value="1"/>
</dbReference>
<dbReference type="InterPro" id="IPR022778">
    <property type="entry name" value="CDKN3"/>
</dbReference>
<gene>
    <name evidence="5" type="ORF">PGX00_02650</name>
</gene>
<dbReference type="Proteomes" id="UP001210678">
    <property type="component" value="Unassembled WGS sequence"/>
</dbReference>
<proteinExistence type="predicted"/>
<evidence type="ECO:0000313" key="5">
    <source>
        <dbReference type="EMBL" id="MDB1122671.1"/>
    </source>
</evidence>
<dbReference type="PANTHER" id="PTHR23339">
    <property type="entry name" value="TYROSINE SPECIFIC PROTEIN PHOSPHATASE AND DUAL SPECIFICITY PROTEIN PHOSPHATASE"/>
    <property type="match status" value="1"/>
</dbReference>
<keyword evidence="5" id="KW-0649">Protein kinase inhibitor</keyword>
<dbReference type="InterPro" id="IPR000387">
    <property type="entry name" value="Tyr_Pase_dom"/>
</dbReference>
<dbReference type="EMBL" id="JAQLOI010000001">
    <property type="protein sequence ID" value="MDB1122671.1"/>
    <property type="molecule type" value="Genomic_DNA"/>
</dbReference>
<comment type="caution">
    <text evidence="5">The sequence shown here is derived from an EMBL/GenBank/DDBJ whole genome shotgun (WGS) entry which is preliminary data.</text>
</comment>
<evidence type="ECO:0000259" key="4">
    <source>
        <dbReference type="PROSITE" id="PS50056"/>
    </source>
</evidence>
<keyword evidence="2" id="KW-0378">Hydrolase</keyword>
<dbReference type="GO" id="GO:0004860">
    <property type="term" value="F:protein kinase inhibitor activity"/>
    <property type="evidence" value="ECO:0007669"/>
    <property type="project" value="UniProtKB-KW"/>
</dbReference>
<dbReference type="Gene3D" id="3.90.190.10">
    <property type="entry name" value="Protein tyrosine phosphatase superfamily"/>
    <property type="match status" value="1"/>
</dbReference>
<dbReference type="SUPFAM" id="SSF52799">
    <property type="entry name" value="(Phosphotyrosine protein) phosphatases II"/>
    <property type="match status" value="1"/>
</dbReference>
<protein>
    <recommendedName>
        <fullName evidence="1">protein-tyrosine-phosphatase</fullName>
        <ecNumber evidence="1">3.1.3.48</ecNumber>
    </recommendedName>
</protein>
<evidence type="ECO:0000313" key="6">
    <source>
        <dbReference type="Proteomes" id="UP001210678"/>
    </source>
</evidence>
<dbReference type="InterPro" id="IPR016130">
    <property type="entry name" value="Tyr_Pase_AS"/>
</dbReference>
<dbReference type="EC" id="3.1.3.48" evidence="1"/>